<sequence length="357" mass="39696">MMVNKNHSEKHAEKAQRSLEYIECLEEERRKIHVFRRELPLCLDLVSQAIETCRKEIMTSSGKSESFEHTSKGRPVFEEFIPVKNVSHFCQEDGQKKIKHKGKNVVGSDDCGNHKSTQLDWLQLWKHTPDQSTDKDSIREVSVSGVQKNGSGGAFQPFKKDKGVGSNGGRGCGSSKARRCWSPDLHRRFVAALEELGGAYVATPKQIREKMKVDGLTNDEVKSHLQKYRLHEKPSSSSSTQETHPQTAPQFAVLGGLWVPPLEYACTGATTWQPGEGTKTTMLLPALPEGIYAPKALRAQPPEDEATPLLKKRKQSKEFQSYDPTRGHHKGSYGSDSSATSSSTHTTTASRIAQLLQ</sequence>
<comment type="caution">
    <text evidence="8">The sequence shown here is derived from an EMBL/GenBank/DDBJ whole genome shotgun (WGS) entry which is preliminary data.</text>
</comment>
<dbReference type="EMBL" id="JAUIZM010000004">
    <property type="protein sequence ID" value="KAK1386923.1"/>
    <property type="molecule type" value="Genomic_DNA"/>
</dbReference>
<evidence type="ECO:0000313" key="8">
    <source>
        <dbReference type="EMBL" id="KAK1386923.1"/>
    </source>
</evidence>
<feature type="compositionally biased region" description="Polar residues" evidence="6">
    <location>
        <begin position="235"/>
        <end position="247"/>
    </location>
</feature>
<organism evidence="8 9">
    <name type="scientific">Heracleum sosnowskyi</name>
    <dbReference type="NCBI Taxonomy" id="360622"/>
    <lineage>
        <taxon>Eukaryota</taxon>
        <taxon>Viridiplantae</taxon>
        <taxon>Streptophyta</taxon>
        <taxon>Embryophyta</taxon>
        <taxon>Tracheophyta</taxon>
        <taxon>Spermatophyta</taxon>
        <taxon>Magnoliopsida</taxon>
        <taxon>eudicotyledons</taxon>
        <taxon>Gunneridae</taxon>
        <taxon>Pentapetalae</taxon>
        <taxon>asterids</taxon>
        <taxon>campanulids</taxon>
        <taxon>Apiales</taxon>
        <taxon>Apiaceae</taxon>
        <taxon>Apioideae</taxon>
        <taxon>apioid superclade</taxon>
        <taxon>Tordylieae</taxon>
        <taxon>Tordyliinae</taxon>
        <taxon>Heracleum</taxon>
    </lineage>
</organism>
<dbReference type="Pfam" id="PF00249">
    <property type="entry name" value="Myb_DNA-binding"/>
    <property type="match status" value="1"/>
</dbReference>
<feature type="compositionally biased region" description="Low complexity" evidence="6">
    <location>
        <begin position="335"/>
        <end position="350"/>
    </location>
</feature>
<name>A0AAD8ILM4_9APIA</name>
<dbReference type="InterPro" id="IPR001005">
    <property type="entry name" value="SANT/Myb"/>
</dbReference>
<protein>
    <submittedName>
        <fullName evidence="8">Transcription factor BOA</fullName>
    </submittedName>
</protein>
<keyword evidence="4" id="KW-0804">Transcription</keyword>
<dbReference type="Pfam" id="PF26575">
    <property type="entry name" value="HHO5_N"/>
    <property type="match status" value="1"/>
</dbReference>
<proteinExistence type="predicted"/>
<feature type="domain" description="HTH myb-type" evidence="7">
    <location>
        <begin position="173"/>
        <end position="233"/>
    </location>
</feature>
<dbReference type="PROSITE" id="PS51294">
    <property type="entry name" value="HTH_MYB"/>
    <property type="match status" value="1"/>
</dbReference>
<evidence type="ECO:0000256" key="6">
    <source>
        <dbReference type="SAM" id="MobiDB-lite"/>
    </source>
</evidence>
<dbReference type="NCBIfam" id="TIGR01557">
    <property type="entry name" value="myb_SHAQKYF"/>
    <property type="match status" value="1"/>
</dbReference>
<evidence type="ECO:0000256" key="5">
    <source>
        <dbReference type="ARBA" id="ARBA00023242"/>
    </source>
</evidence>
<evidence type="ECO:0000259" key="7">
    <source>
        <dbReference type="PROSITE" id="PS51294"/>
    </source>
</evidence>
<dbReference type="Proteomes" id="UP001237642">
    <property type="component" value="Unassembled WGS sequence"/>
</dbReference>
<dbReference type="InterPro" id="IPR058673">
    <property type="entry name" value="HHO5-like_N"/>
</dbReference>
<dbReference type="FunFam" id="1.10.10.60:FF:000002">
    <property type="entry name" value="Myb family transcription factor"/>
    <property type="match status" value="1"/>
</dbReference>
<dbReference type="PANTHER" id="PTHR31003:SF19">
    <property type="entry name" value="MYB FAMILY TRANSCRIPTION FACTOR EFM"/>
    <property type="match status" value="1"/>
</dbReference>
<reference evidence="8" key="1">
    <citation type="submission" date="2023-02" db="EMBL/GenBank/DDBJ databases">
        <title>Genome of toxic invasive species Heracleum sosnowskyi carries increased number of genes despite the absence of recent whole-genome duplications.</title>
        <authorList>
            <person name="Schelkunov M."/>
            <person name="Shtratnikova V."/>
            <person name="Makarenko M."/>
            <person name="Klepikova A."/>
            <person name="Omelchenko D."/>
            <person name="Novikova G."/>
            <person name="Obukhova E."/>
            <person name="Bogdanov V."/>
            <person name="Penin A."/>
            <person name="Logacheva M."/>
        </authorList>
    </citation>
    <scope>NUCLEOTIDE SEQUENCE</scope>
    <source>
        <strain evidence="8">Hsosn_3</strain>
        <tissue evidence="8">Leaf</tissue>
    </source>
</reference>
<evidence type="ECO:0000256" key="3">
    <source>
        <dbReference type="ARBA" id="ARBA00023125"/>
    </source>
</evidence>
<feature type="region of interest" description="Disordered" evidence="6">
    <location>
        <begin position="149"/>
        <end position="176"/>
    </location>
</feature>
<dbReference type="InterPro" id="IPR044787">
    <property type="entry name" value="HHO5-like"/>
</dbReference>
<reference evidence="8" key="2">
    <citation type="submission" date="2023-05" db="EMBL/GenBank/DDBJ databases">
        <authorList>
            <person name="Schelkunov M.I."/>
        </authorList>
    </citation>
    <scope>NUCLEOTIDE SEQUENCE</scope>
    <source>
        <strain evidence="8">Hsosn_3</strain>
        <tissue evidence="8">Leaf</tissue>
    </source>
</reference>
<dbReference type="AlphaFoldDB" id="A0AAD8ILM4"/>
<feature type="region of interest" description="Disordered" evidence="6">
    <location>
        <begin position="228"/>
        <end position="247"/>
    </location>
</feature>
<dbReference type="InterPro" id="IPR017930">
    <property type="entry name" value="Myb_dom"/>
</dbReference>
<dbReference type="Gene3D" id="1.10.10.60">
    <property type="entry name" value="Homeodomain-like"/>
    <property type="match status" value="1"/>
</dbReference>
<dbReference type="InterPro" id="IPR009057">
    <property type="entry name" value="Homeodomain-like_sf"/>
</dbReference>
<dbReference type="PANTHER" id="PTHR31003">
    <property type="entry name" value="MYB FAMILY TRANSCRIPTION FACTOR"/>
    <property type="match status" value="1"/>
</dbReference>
<keyword evidence="5" id="KW-0539">Nucleus</keyword>
<dbReference type="GO" id="GO:0003700">
    <property type="term" value="F:DNA-binding transcription factor activity"/>
    <property type="evidence" value="ECO:0007669"/>
    <property type="project" value="InterPro"/>
</dbReference>
<evidence type="ECO:0000256" key="1">
    <source>
        <dbReference type="ARBA" id="ARBA00004123"/>
    </source>
</evidence>
<dbReference type="InterPro" id="IPR006447">
    <property type="entry name" value="Myb_dom_plants"/>
</dbReference>
<feature type="region of interest" description="Disordered" evidence="6">
    <location>
        <begin position="305"/>
        <end position="357"/>
    </location>
</feature>
<keyword evidence="2" id="KW-0805">Transcription regulation</keyword>
<evidence type="ECO:0000256" key="4">
    <source>
        <dbReference type="ARBA" id="ARBA00023163"/>
    </source>
</evidence>
<accession>A0AAD8ILM4</accession>
<comment type="subcellular location">
    <subcellularLocation>
        <location evidence="1">Nucleus</location>
    </subcellularLocation>
</comment>
<keyword evidence="9" id="KW-1185">Reference proteome</keyword>
<dbReference type="GO" id="GO:0005634">
    <property type="term" value="C:nucleus"/>
    <property type="evidence" value="ECO:0007669"/>
    <property type="project" value="UniProtKB-SubCell"/>
</dbReference>
<gene>
    <name evidence="8" type="ORF">POM88_015101</name>
</gene>
<dbReference type="GO" id="GO:0003677">
    <property type="term" value="F:DNA binding"/>
    <property type="evidence" value="ECO:0007669"/>
    <property type="project" value="UniProtKB-KW"/>
</dbReference>
<evidence type="ECO:0000256" key="2">
    <source>
        <dbReference type="ARBA" id="ARBA00023015"/>
    </source>
</evidence>
<dbReference type="SUPFAM" id="SSF46689">
    <property type="entry name" value="Homeodomain-like"/>
    <property type="match status" value="1"/>
</dbReference>
<keyword evidence="3" id="KW-0238">DNA-binding</keyword>
<evidence type="ECO:0000313" key="9">
    <source>
        <dbReference type="Proteomes" id="UP001237642"/>
    </source>
</evidence>